<sequence length="491" mass="54798">MAFEPLELEPLEWLERLARRHDAELGPLRQLDDYYEGCQPLAYMHPELLKELDDRIKKVVINWPRLIVDSVEERLDVEGFRRGSDAEADAKLWDIWQYNDLDEQSQMGHVDALTMRRGFVCVGSNPEEDEPPLITVESPLQMYADTDPRTRRVRAALRRWNDDELSVGGQVRQQYATLYLPNDTIHYHFDEGWTEIDRDEHNLGLPPIEPLVNRPRPLRPLGVSELVDVVPLSDAACKIATDMMVGAEYHAIPRRWVWGVDKDDFIGPDGKPVGAWSQLMGRLWSNEKGPGEIEAGQFPESSLANFHETINALARLVASISGLPPHYLGYSTENPASADAIRSSEARLVKRAERKQRSFGGSWERVMRLAERIMDGKWNEKSRSLETIWRDASTPTEAAKADATVKKKTAGIIDNEQAREDLGYTSVQRGRMRRREQAAARALERAMAGDLAAGVGPKPGPGEPADDGQAVPPPPPARRPAGVSGGAAAGG</sequence>
<keyword evidence="3" id="KW-1185">Reference proteome</keyword>
<name>A0A9X2GS76_9ACTN</name>
<protein>
    <recommendedName>
        <fullName evidence="4">Phage portal protein</fullName>
    </recommendedName>
</protein>
<evidence type="ECO:0008006" key="4">
    <source>
        <dbReference type="Google" id="ProtNLM"/>
    </source>
</evidence>
<organism evidence="2 3">
    <name type="scientific">Nonomuraea thailandensis</name>
    <dbReference type="NCBI Taxonomy" id="1188745"/>
    <lineage>
        <taxon>Bacteria</taxon>
        <taxon>Bacillati</taxon>
        <taxon>Actinomycetota</taxon>
        <taxon>Actinomycetes</taxon>
        <taxon>Streptosporangiales</taxon>
        <taxon>Streptosporangiaceae</taxon>
        <taxon>Nonomuraea</taxon>
    </lineage>
</organism>
<dbReference type="EMBL" id="JAMZEB010000002">
    <property type="protein sequence ID" value="MCP2363060.1"/>
    <property type="molecule type" value="Genomic_DNA"/>
</dbReference>
<accession>A0A9X2GS76</accession>
<evidence type="ECO:0000313" key="3">
    <source>
        <dbReference type="Proteomes" id="UP001139648"/>
    </source>
</evidence>
<evidence type="ECO:0000256" key="1">
    <source>
        <dbReference type="SAM" id="MobiDB-lite"/>
    </source>
</evidence>
<comment type="caution">
    <text evidence="2">The sequence shown here is derived from an EMBL/GenBank/DDBJ whole genome shotgun (WGS) entry which is preliminary data.</text>
</comment>
<dbReference type="RefSeq" id="WP_253754366.1">
    <property type="nucleotide sequence ID" value="NZ_BAABKA010000023.1"/>
</dbReference>
<evidence type="ECO:0000313" key="2">
    <source>
        <dbReference type="EMBL" id="MCP2363060.1"/>
    </source>
</evidence>
<dbReference type="AlphaFoldDB" id="A0A9X2GS76"/>
<dbReference type="Pfam" id="PF05133">
    <property type="entry name" value="SPP1_portal"/>
    <property type="match status" value="1"/>
</dbReference>
<reference evidence="2" key="1">
    <citation type="submission" date="2022-06" db="EMBL/GenBank/DDBJ databases">
        <title>Sequencing the genomes of 1000 actinobacteria strains.</title>
        <authorList>
            <person name="Klenk H.-P."/>
        </authorList>
    </citation>
    <scope>NUCLEOTIDE SEQUENCE</scope>
    <source>
        <strain evidence="2">DSM 46694</strain>
    </source>
</reference>
<dbReference type="InterPro" id="IPR021145">
    <property type="entry name" value="Portal_protein_SPP1_Gp6-like"/>
</dbReference>
<gene>
    <name evidence="2" type="ORF">HD597_010080</name>
</gene>
<feature type="region of interest" description="Disordered" evidence="1">
    <location>
        <begin position="442"/>
        <end position="491"/>
    </location>
</feature>
<proteinExistence type="predicted"/>
<dbReference type="Proteomes" id="UP001139648">
    <property type="component" value="Unassembled WGS sequence"/>
</dbReference>